<gene>
    <name evidence="1" type="ordered locus">Sbal_2837</name>
</gene>
<sequence>MITLKNLLEAIKAEHQITTQNELAALLSQNELLVQQIQTADARHWVHFAKNTFDGWYCIRTPILNTFHAYYQERGQNCWGEDVFTEQSEAIAAVIFMSGVWDQVPLALSK</sequence>
<reference evidence="1 2" key="1">
    <citation type="submission" date="2007-02" db="EMBL/GenBank/DDBJ databases">
        <title>Complete sequence of chromosome of Shewanella baltica OS155.</title>
        <authorList>
            <consortium name="US DOE Joint Genome Institute"/>
            <person name="Copeland A."/>
            <person name="Lucas S."/>
            <person name="Lapidus A."/>
            <person name="Barry K."/>
            <person name="Detter J.C."/>
            <person name="Glavina del Rio T."/>
            <person name="Hammon N."/>
            <person name="Israni S."/>
            <person name="Dalin E."/>
            <person name="Tice H."/>
            <person name="Pitluck S."/>
            <person name="Sims D.R."/>
            <person name="Brettin T."/>
            <person name="Bruce D."/>
            <person name="Han C."/>
            <person name="Tapia R."/>
            <person name="Brainard J."/>
            <person name="Schmutz J."/>
            <person name="Larimer F."/>
            <person name="Land M."/>
            <person name="Hauser L."/>
            <person name="Kyrpides N."/>
            <person name="Mikhailova N."/>
            <person name="Brettar I."/>
            <person name="Klappenbach J."/>
            <person name="Konstantinidis K."/>
            <person name="Rodrigues J."/>
            <person name="Tiedje J."/>
            <person name="Richardson P."/>
        </authorList>
    </citation>
    <scope>NUCLEOTIDE SEQUENCE [LARGE SCALE GENOMIC DNA]</scope>
    <source>
        <strain evidence="2">OS155 / ATCC BAA-1091</strain>
    </source>
</reference>
<dbReference type="OrthoDB" id="6267703at2"/>
<proteinExistence type="predicted"/>
<dbReference type="Proteomes" id="UP000001557">
    <property type="component" value="Chromosome"/>
</dbReference>
<dbReference type="RefSeq" id="WP_006082328.1">
    <property type="nucleotide sequence ID" value="NC_009052.1"/>
</dbReference>
<name>A3D6F9_SHEB5</name>
<dbReference type="HOGENOM" id="CLU_2234738_0_0_6"/>
<organism evidence="1 2">
    <name type="scientific">Shewanella baltica (strain OS155 / ATCC BAA-1091)</name>
    <dbReference type="NCBI Taxonomy" id="325240"/>
    <lineage>
        <taxon>Bacteria</taxon>
        <taxon>Pseudomonadati</taxon>
        <taxon>Pseudomonadota</taxon>
        <taxon>Gammaproteobacteria</taxon>
        <taxon>Alteromonadales</taxon>
        <taxon>Shewanellaceae</taxon>
        <taxon>Shewanella</taxon>
    </lineage>
</organism>
<dbReference type="STRING" id="325240.Sbal_2837"/>
<evidence type="ECO:0000313" key="1">
    <source>
        <dbReference type="EMBL" id="ABN62322.1"/>
    </source>
</evidence>
<evidence type="ECO:0000313" key="2">
    <source>
        <dbReference type="Proteomes" id="UP000001557"/>
    </source>
</evidence>
<accession>A3D6F9</accession>
<protein>
    <submittedName>
        <fullName evidence="1">Uncharacterized protein</fullName>
    </submittedName>
</protein>
<dbReference type="KEGG" id="sbl:Sbal_2837"/>
<dbReference type="EMBL" id="CP000563">
    <property type="protein sequence ID" value="ABN62322.1"/>
    <property type="molecule type" value="Genomic_DNA"/>
</dbReference>
<keyword evidence="2" id="KW-1185">Reference proteome</keyword>
<dbReference type="AlphaFoldDB" id="A3D6F9"/>